<feature type="transmembrane region" description="Helical" evidence="6">
    <location>
        <begin position="5"/>
        <end position="26"/>
    </location>
</feature>
<evidence type="ECO:0000256" key="2">
    <source>
        <dbReference type="ARBA" id="ARBA00009399"/>
    </source>
</evidence>
<dbReference type="GO" id="GO:0005886">
    <property type="term" value="C:plasma membrane"/>
    <property type="evidence" value="ECO:0007669"/>
    <property type="project" value="TreeGrafter"/>
</dbReference>
<feature type="transmembrane region" description="Helical" evidence="6">
    <location>
        <begin position="32"/>
        <end position="52"/>
    </location>
</feature>
<dbReference type="PANTHER" id="PTHR38459">
    <property type="entry name" value="PROPHAGE BACTOPRENOL-LINKED GLUCOSE TRANSLOCASE HOMOLOG"/>
    <property type="match status" value="1"/>
</dbReference>
<name>A0A235F5J6_9BACL</name>
<keyword evidence="4 6" id="KW-1133">Transmembrane helix</keyword>
<evidence type="ECO:0000256" key="5">
    <source>
        <dbReference type="ARBA" id="ARBA00023136"/>
    </source>
</evidence>
<dbReference type="EMBL" id="NOII01000032">
    <property type="protein sequence ID" value="OYD56197.1"/>
    <property type="molecule type" value="Genomic_DNA"/>
</dbReference>
<dbReference type="InterPro" id="IPR007267">
    <property type="entry name" value="GtrA_DPMS_TM"/>
</dbReference>
<organism evidence="8 9">
    <name type="scientific">Fictibacillus aquaticus</name>
    <dbReference type="NCBI Taxonomy" id="2021314"/>
    <lineage>
        <taxon>Bacteria</taxon>
        <taxon>Bacillati</taxon>
        <taxon>Bacillota</taxon>
        <taxon>Bacilli</taxon>
        <taxon>Bacillales</taxon>
        <taxon>Fictibacillaceae</taxon>
        <taxon>Fictibacillus</taxon>
    </lineage>
</organism>
<comment type="similarity">
    <text evidence="2">Belongs to the GtrA family.</text>
</comment>
<dbReference type="RefSeq" id="WP_094254052.1">
    <property type="nucleotide sequence ID" value="NZ_JBHLXL010000001.1"/>
</dbReference>
<accession>A0A235F5J6</accession>
<feature type="transmembrane region" description="Helical" evidence="6">
    <location>
        <begin position="64"/>
        <end position="86"/>
    </location>
</feature>
<dbReference type="OrthoDB" id="9812049at2"/>
<keyword evidence="9" id="KW-1185">Reference proteome</keyword>
<sequence>MSRSFFRFLAAGTVNTAAGVSIMFVLYHLADFSYYAATFSGNTAGLFISYYLNRCFTFRSNAPVFSSIVRFFITGVLCYFAAYSIAEKAAELLFFARTETMAMLMGACLYTLLNYAGQKWFVFKAANT</sequence>
<evidence type="ECO:0000313" key="9">
    <source>
        <dbReference type="Proteomes" id="UP000215059"/>
    </source>
</evidence>
<dbReference type="GO" id="GO:0000271">
    <property type="term" value="P:polysaccharide biosynthetic process"/>
    <property type="evidence" value="ECO:0007669"/>
    <property type="project" value="InterPro"/>
</dbReference>
<dbReference type="InterPro" id="IPR051401">
    <property type="entry name" value="GtrA_CellWall_Glycosyl"/>
</dbReference>
<protein>
    <recommendedName>
        <fullName evidence="7">GtrA/DPMS transmembrane domain-containing protein</fullName>
    </recommendedName>
</protein>
<evidence type="ECO:0000259" key="7">
    <source>
        <dbReference type="Pfam" id="PF04138"/>
    </source>
</evidence>
<evidence type="ECO:0000256" key="6">
    <source>
        <dbReference type="SAM" id="Phobius"/>
    </source>
</evidence>
<evidence type="ECO:0000256" key="4">
    <source>
        <dbReference type="ARBA" id="ARBA00022989"/>
    </source>
</evidence>
<dbReference type="Pfam" id="PF04138">
    <property type="entry name" value="GtrA_DPMS_TM"/>
    <property type="match status" value="1"/>
</dbReference>
<comment type="subcellular location">
    <subcellularLocation>
        <location evidence="1">Membrane</location>
        <topology evidence="1">Multi-pass membrane protein</topology>
    </subcellularLocation>
</comment>
<keyword evidence="3 6" id="KW-0812">Transmembrane</keyword>
<evidence type="ECO:0000313" key="8">
    <source>
        <dbReference type="EMBL" id="OYD56197.1"/>
    </source>
</evidence>
<feature type="transmembrane region" description="Helical" evidence="6">
    <location>
        <begin position="92"/>
        <end position="113"/>
    </location>
</feature>
<keyword evidence="5 6" id="KW-0472">Membrane</keyword>
<evidence type="ECO:0000256" key="3">
    <source>
        <dbReference type="ARBA" id="ARBA00022692"/>
    </source>
</evidence>
<dbReference type="PANTHER" id="PTHR38459:SF1">
    <property type="entry name" value="PROPHAGE BACTOPRENOL-LINKED GLUCOSE TRANSLOCASE HOMOLOG"/>
    <property type="match status" value="1"/>
</dbReference>
<gene>
    <name evidence="8" type="ORF">CGZ90_18800</name>
</gene>
<reference evidence="8 9" key="1">
    <citation type="submission" date="2017-07" db="EMBL/GenBank/DDBJ databases">
        <title>Fictibacillus sp. nov. GDSW-R2A3 Genome sequencing and assembly.</title>
        <authorList>
            <person name="Mayilraj S."/>
        </authorList>
    </citation>
    <scope>NUCLEOTIDE SEQUENCE [LARGE SCALE GENOMIC DNA]</scope>
    <source>
        <strain evidence="8 9">GDSW-R2A3</strain>
    </source>
</reference>
<feature type="domain" description="GtrA/DPMS transmembrane" evidence="7">
    <location>
        <begin position="7"/>
        <end position="123"/>
    </location>
</feature>
<dbReference type="AlphaFoldDB" id="A0A235F5J6"/>
<evidence type="ECO:0000256" key="1">
    <source>
        <dbReference type="ARBA" id="ARBA00004141"/>
    </source>
</evidence>
<proteinExistence type="inferred from homology"/>
<comment type="caution">
    <text evidence="8">The sequence shown here is derived from an EMBL/GenBank/DDBJ whole genome shotgun (WGS) entry which is preliminary data.</text>
</comment>
<dbReference type="Proteomes" id="UP000215059">
    <property type="component" value="Unassembled WGS sequence"/>
</dbReference>